<name>A0A2A3YF20_9MICO</name>
<accession>A0A2A3YF20</accession>
<evidence type="ECO:0000256" key="1">
    <source>
        <dbReference type="ARBA" id="ARBA00022679"/>
    </source>
</evidence>
<dbReference type="GO" id="GO:0006654">
    <property type="term" value="P:phosphatidic acid biosynthetic process"/>
    <property type="evidence" value="ECO:0007669"/>
    <property type="project" value="TreeGrafter"/>
</dbReference>
<dbReference type="Pfam" id="PF01553">
    <property type="entry name" value="Acyltransferase"/>
    <property type="match status" value="1"/>
</dbReference>
<dbReference type="GO" id="GO:0003841">
    <property type="term" value="F:1-acylglycerol-3-phosphate O-acyltransferase activity"/>
    <property type="evidence" value="ECO:0007669"/>
    <property type="project" value="TreeGrafter"/>
</dbReference>
<dbReference type="GeneID" id="95328769"/>
<protein>
    <submittedName>
        <fullName evidence="4">1-acyl-sn-glycerol-3-phosphate acyltransferase</fullName>
    </submittedName>
</protein>
<evidence type="ECO:0000313" key="5">
    <source>
        <dbReference type="Proteomes" id="UP000218598"/>
    </source>
</evidence>
<dbReference type="PANTHER" id="PTHR10434">
    <property type="entry name" value="1-ACYL-SN-GLYCEROL-3-PHOSPHATE ACYLTRANSFERASE"/>
    <property type="match status" value="1"/>
</dbReference>
<dbReference type="GO" id="GO:0005886">
    <property type="term" value="C:plasma membrane"/>
    <property type="evidence" value="ECO:0007669"/>
    <property type="project" value="TreeGrafter"/>
</dbReference>
<evidence type="ECO:0000256" key="2">
    <source>
        <dbReference type="ARBA" id="ARBA00023315"/>
    </source>
</evidence>
<keyword evidence="1 4" id="KW-0808">Transferase</keyword>
<dbReference type="AlphaFoldDB" id="A0A2A3YF20"/>
<dbReference type="OrthoDB" id="9808424at2"/>
<keyword evidence="5" id="KW-1185">Reference proteome</keyword>
<proteinExistence type="predicted"/>
<dbReference type="SMART" id="SM00563">
    <property type="entry name" value="PlsC"/>
    <property type="match status" value="1"/>
</dbReference>
<evidence type="ECO:0000259" key="3">
    <source>
        <dbReference type="SMART" id="SM00563"/>
    </source>
</evidence>
<dbReference type="Proteomes" id="UP000218598">
    <property type="component" value="Unassembled WGS sequence"/>
</dbReference>
<feature type="domain" description="Phospholipid/glycerol acyltransferase" evidence="3">
    <location>
        <begin position="37"/>
        <end position="156"/>
    </location>
</feature>
<dbReference type="RefSeq" id="WP_096166607.1">
    <property type="nucleotide sequence ID" value="NZ_BAAAIQ010000001.1"/>
</dbReference>
<comment type="caution">
    <text evidence="4">The sequence shown here is derived from an EMBL/GenBank/DDBJ whole genome shotgun (WGS) entry which is preliminary data.</text>
</comment>
<keyword evidence="2 4" id="KW-0012">Acyltransferase</keyword>
<dbReference type="InterPro" id="IPR002123">
    <property type="entry name" value="Plipid/glycerol_acylTrfase"/>
</dbReference>
<gene>
    <name evidence="4" type="ORF">CIK66_17310</name>
</gene>
<dbReference type="EMBL" id="NRGR01000035">
    <property type="protein sequence ID" value="PCC37831.1"/>
    <property type="molecule type" value="Genomic_DNA"/>
</dbReference>
<evidence type="ECO:0000313" key="4">
    <source>
        <dbReference type="EMBL" id="PCC37831.1"/>
    </source>
</evidence>
<sequence>MSQRFYMGVRTFVRPFVSLIWKPRVVGLENVPREGGFILASNHLSNIDSFVLPVAVPRQIRFVAKQSLWTQKGPRGRLLRWFFTAVDAVPVDREALASGKGALQAAQEILRDGAGFGIYPEGSRSKDGLLHTGKQGAAWLALESGRPVLPVGLKGTPELMKKKLPERGAVTVRIGAPIDFSDIDPAASKGVKRRLMTARIMDEIQQLSGQQRSDVSSSSSSSQF</sequence>
<dbReference type="SUPFAM" id="SSF69593">
    <property type="entry name" value="Glycerol-3-phosphate (1)-acyltransferase"/>
    <property type="match status" value="1"/>
</dbReference>
<dbReference type="PANTHER" id="PTHR10434:SF11">
    <property type="entry name" value="1-ACYL-SN-GLYCEROL-3-PHOSPHATE ACYLTRANSFERASE"/>
    <property type="match status" value="1"/>
</dbReference>
<reference evidence="4 5" key="1">
    <citation type="journal article" date="2017" name="Elife">
        <title>Extensive horizontal gene transfer in cheese-associated bacteria.</title>
        <authorList>
            <person name="Bonham K.S."/>
            <person name="Wolfe B.E."/>
            <person name="Dutton R.J."/>
        </authorList>
    </citation>
    <scope>NUCLEOTIDE SEQUENCE [LARGE SCALE GENOMIC DNA]</scope>
    <source>
        <strain evidence="4 5">341_9</strain>
    </source>
</reference>
<dbReference type="CDD" id="cd07989">
    <property type="entry name" value="LPLAT_AGPAT-like"/>
    <property type="match status" value="1"/>
</dbReference>
<organism evidence="4 5">
    <name type="scientific">Brachybacterium alimentarium</name>
    <dbReference type="NCBI Taxonomy" id="47845"/>
    <lineage>
        <taxon>Bacteria</taxon>
        <taxon>Bacillati</taxon>
        <taxon>Actinomycetota</taxon>
        <taxon>Actinomycetes</taxon>
        <taxon>Micrococcales</taxon>
        <taxon>Dermabacteraceae</taxon>
        <taxon>Brachybacterium</taxon>
    </lineage>
</organism>